<evidence type="ECO:0000313" key="2">
    <source>
        <dbReference type="EMBL" id="QYM80343.1"/>
    </source>
</evidence>
<evidence type="ECO:0000313" key="3">
    <source>
        <dbReference type="Proteomes" id="UP000825051"/>
    </source>
</evidence>
<evidence type="ECO:0000256" key="1">
    <source>
        <dbReference type="SAM" id="MobiDB-lite"/>
    </source>
</evidence>
<dbReference type="RefSeq" id="WP_220165385.1">
    <property type="nucleotide sequence ID" value="NZ_CP080507.1"/>
</dbReference>
<name>A0A8F9TZ00_9BACT</name>
<sequence>MVASPSPSPSTLVPSPLSPTAPAKTAAVCTLFEGDYHLGAGALINSLHASGFAGRVICGHRGPPPPWAESARRLDSALEVAFVPVTSTHHLTYYKPEFLRLCWEQHAAAATQLYYCDPDLVVKAPWTVLDRWAHDGIAVCEDVNAYLPARHPYRLAWTDFLAAHNLAAQRPLDRYYNAGFIGLPRADADFLNVWQRVIHCVEKYLGSLGSLKTGTPNSLVHSADQDALNMALMVSTMKINGAGPECMDFAPGGYLLSHAIGPAKPWRGKYFLHALRGRPPGAAHKAFLQHASTPLKIFSPVRLSTLRTSAAAGSLLGRVYRRS</sequence>
<dbReference type="SUPFAM" id="SSF53448">
    <property type="entry name" value="Nucleotide-diphospho-sugar transferases"/>
    <property type="match status" value="1"/>
</dbReference>
<dbReference type="Gene3D" id="3.90.550.10">
    <property type="entry name" value="Spore Coat Polysaccharide Biosynthesis Protein SpsA, Chain A"/>
    <property type="match status" value="1"/>
</dbReference>
<dbReference type="AlphaFoldDB" id="A0A8F9TZ00"/>
<keyword evidence="3" id="KW-1185">Reference proteome</keyword>
<gene>
    <name evidence="2" type="ORF">K0B96_06955</name>
</gene>
<accession>A0A8F9TZ00</accession>
<feature type="region of interest" description="Disordered" evidence="1">
    <location>
        <begin position="1"/>
        <end position="20"/>
    </location>
</feature>
<dbReference type="InterPro" id="IPR029044">
    <property type="entry name" value="Nucleotide-diphossugar_trans"/>
</dbReference>
<dbReference type="KEGG" id="ole:K0B96_06955"/>
<dbReference type="EMBL" id="CP080507">
    <property type="protein sequence ID" value="QYM80343.1"/>
    <property type="molecule type" value="Genomic_DNA"/>
</dbReference>
<protein>
    <submittedName>
        <fullName evidence="2">Uncharacterized protein</fullName>
    </submittedName>
</protein>
<dbReference type="Proteomes" id="UP000825051">
    <property type="component" value="Chromosome"/>
</dbReference>
<proteinExistence type="predicted"/>
<reference evidence="2" key="1">
    <citation type="submission" date="2021-08" db="EMBL/GenBank/DDBJ databases">
        <title>Genome of a novel bacterium of the phylum Verrucomicrobia, Oleiharenicola sp. KSB-15.</title>
        <authorList>
            <person name="Chung J.-H."/>
            <person name="Ahn J.-H."/>
            <person name="Yoon Y."/>
            <person name="Kim D.-Y."/>
            <person name="An S.-H."/>
            <person name="Park I."/>
            <person name="Yeon J."/>
        </authorList>
    </citation>
    <scope>NUCLEOTIDE SEQUENCE</scope>
    <source>
        <strain evidence="2">KSB-15</strain>
    </source>
</reference>
<organism evidence="2 3">
    <name type="scientific">Horticoccus luteus</name>
    <dbReference type="NCBI Taxonomy" id="2862869"/>
    <lineage>
        <taxon>Bacteria</taxon>
        <taxon>Pseudomonadati</taxon>
        <taxon>Verrucomicrobiota</taxon>
        <taxon>Opitutia</taxon>
        <taxon>Opitutales</taxon>
        <taxon>Opitutaceae</taxon>
        <taxon>Horticoccus</taxon>
    </lineage>
</organism>